<evidence type="ECO:0000313" key="3">
    <source>
        <dbReference type="WBParaSite" id="scaffold4452_cov272.g8148"/>
    </source>
</evidence>
<name>A0A915MLR6_MELJA</name>
<organism evidence="2 3">
    <name type="scientific">Meloidogyne javanica</name>
    <name type="common">Root-knot nematode worm</name>
    <dbReference type="NCBI Taxonomy" id="6303"/>
    <lineage>
        <taxon>Eukaryota</taxon>
        <taxon>Metazoa</taxon>
        <taxon>Ecdysozoa</taxon>
        <taxon>Nematoda</taxon>
        <taxon>Chromadorea</taxon>
        <taxon>Rhabditida</taxon>
        <taxon>Tylenchina</taxon>
        <taxon>Tylenchomorpha</taxon>
        <taxon>Tylenchoidea</taxon>
        <taxon>Meloidogynidae</taxon>
        <taxon>Meloidogyninae</taxon>
        <taxon>Meloidogyne</taxon>
        <taxon>Meloidogyne incognita group</taxon>
    </lineage>
</organism>
<feature type="region of interest" description="Disordered" evidence="1">
    <location>
        <begin position="1"/>
        <end position="66"/>
    </location>
</feature>
<proteinExistence type="predicted"/>
<feature type="compositionally biased region" description="Basic and acidic residues" evidence="1">
    <location>
        <begin position="34"/>
        <end position="45"/>
    </location>
</feature>
<dbReference type="Proteomes" id="UP000887561">
    <property type="component" value="Unplaced"/>
</dbReference>
<evidence type="ECO:0000313" key="2">
    <source>
        <dbReference type="Proteomes" id="UP000887561"/>
    </source>
</evidence>
<sequence>MFKIVQRGSEHGSDQEQPYPSKRLQGSTQQGSDSGKKDSGHERQKLTSTEQIKKSSPQTPSSVLGSPQMEASIQLIDDELELLDSIKPLNCAPLLEDTSHSYRSKAGPMESLELESLQFLLLIANVCHTIFLCVDWFIDMSIIRRLMRVELFPQFLNQQDCHPLLVNERMRLLTGIFAGTIFNVNGGLTLANLGFNVYQQIESNVNYILMEEIKPRTRTEIYSPDAFSQKTNSLEYATVLNRLRIKLHSLPKRELATTEGKWFSYLVECWAKIKLELLSITEDGCTIKPNYLKAQFDSVGLASDRDYSTEDREIRNDDVIERYLAMKYNRYNKIPVKSSQHQQREWKNRVFEKN</sequence>
<feature type="compositionally biased region" description="Polar residues" evidence="1">
    <location>
        <begin position="24"/>
        <end position="33"/>
    </location>
</feature>
<feature type="compositionally biased region" description="Polar residues" evidence="1">
    <location>
        <begin position="46"/>
        <end position="66"/>
    </location>
</feature>
<protein>
    <submittedName>
        <fullName evidence="3">Uncharacterized protein</fullName>
    </submittedName>
</protein>
<dbReference type="AlphaFoldDB" id="A0A915MLR6"/>
<accession>A0A915MLR6</accession>
<evidence type="ECO:0000256" key="1">
    <source>
        <dbReference type="SAM" id="MobiDB-lite"/>
    </source>
</evidence>
<keyword evidence="2" id="KW-1185">Reference proteome</keyword>
<dbReference type="WBParaSite" id="scaffold4452_cov272.g8148">
    <property type="protein sequence ID" value="scaffold4452_cov272.g8148"/>
    <property type="gene ID" value="scaffold4452_cov272.g8148"/>
</dbReference>
<reference evidence="3" key="1">
    <citation type="submission" date="2022-11" db="UniProtKB">
        <authorList>
            <consortium name="WormBaseParasite"/>
        </authorList>
    </citation>
    <scope>IDENTIFICATION</scope>
</reference>